<organism evidence="1 2">
    <name type="scientific">Panagrolaimus superbus</name>
    <dbReference type="NCBI Taxonomy" id="310955"/>
    <lineage>
        <taxon>Eukaryota</taxon>
        <taxon>Metazoa</taxon>
        <taxon>Ecdysozoa</taxon>
        <taxon>Nematoda</taxon>
        <taxon>Chromadorea</taxon>
        <taxon>Rhabditida</taxon>
        <taxon>Tylenchina</taxon>
        <taxon>Panagrolaimomorpha</taxon>
        <taxon>Panagrolaimoidea</taxon>
        <taxon>Panagrolaimidae</taxon>
        <taxon>Panagrolaimus</taxon>
    </lineage>
</organism>
<proteinExistence type="predicted"/>
<reference evidence="2" key="1">
    <citation type="submission" date="2022-11" db="UniProtKB">
        <authorList>
            <consortium name="WormBaseParasite"/>
        </authorList>
    </citation>
    <scope>IDENTIFICATION</scope>
</reference>
<dbReference type="Proteomes" id="UP000887577">
    <property type="component" value="Unplaced"/>
</dbReference>
<protein>
    <submittedName>
        <fullName evidence="2">Uncharacterized protein</fullName>
    </submittedName>
</protein>
<sequence length="372" mass="42899">MENYFWLSVDNVGEEFMALVNGKGEKVEIIVVSCKSKTINRQLSFTINNSKTFVEKIGFLFKDFFKAVILNLYDLDPRGYYPNNLEFCEAVREKFKAVKVPHFFLSAPLVILSTSLITAKIYAKNGEKILILQFSPTSDVIISELTLTKKGYQISDYREISADDLTANENDGIMNFNCNPKGIILCDAPSSMKQLLKNSILKNKKFFEFTKKDGQHVPEFLNEWTKWLMNKSFNKYFVIPYCMRNYDVSFSSNGTLHSLLNLNFGTNDYKEVLLQENCHQNKITLMVDDESFPTCKIEPIFLPSIQRLPQKLDGIVKNKFPVVGFFHHTSVICTAENDKSNYEFLEAWNGMFFGTLPHPWMKIHETLSLFND</sequence>
<keyword evidence="1" id="KW-1185">Reference proteome</keyword>
<evidence type="ECO:0000313" key="2">
    <source>
        <dbReference type="WBParaSite" id="PSU_v2.g7826.t1"/>
    </source>
</evidence>
<dbReference type="WBParaSite" id="PSU_v2.g7826.t1">
    <property type="protein sequence ID" value="PSU_v2.g7826.t1"/>
    <property type="gene ID" value="PSU_v2.g7826"/>
</dbReference>
<name>A0A914Z570_9BILA</name>
<accession>A0A914Z570</accession>
<dbReference type="AlphaFoldDB" id="A0A914Z570"/>
<evidence type="ECO:0000313" key="1">
    <source>
        <dbReference type="Proteomes" id="UP000887577"/>
    </source>
</evidence>